<dbReference type="Proteomes" id="UP000218244">
    <property type="component" value="Chromosome"/>
</dbReference>
<organism evidence="1 2">
    <name type="scientific">Corynebacterium suranareeae</name>
    <dbReference type="NCBI Taxonomy" id="2506452"/>
    <lineage>
        <taxon>Bacteria</taxon>
        <taxon>Bacillati</taxon>
        <taxon>Actinomycetota</taxon>
        <taxon>Actinomycetes</taxon>
        <taxon>Mycobacteriales</taxon>
        <taxon>Corynebacteriaceae</taxon>
        <taxon>Corynebacterium</taxon>
    </lineage>
</organism>
<dbReference type="AlphaFoldDB" id="A0A169RXW5"/>
<evidence type="ECO:0000313" key="2">
    <source>
        <dbReference type="Proteomes" id="UP000218244"/>
    </source>
</evidence>
<evidence type="ECO:0000313" key="1">
    <source>
        <dbReference type="EMBL" id="BAU96048.1"/>
    </source>
</evidence>
<protein>
    <submittedName>
        <fullName evidence="1">Uncharacterized protein</fullName>
    </submittedName>
</protein>
<dbReference type="EMBL" id="AP017369">
    <property type="protein sequence ID" value="BAU96048.1"/>
    <property type="molecule type" value="Genomic_DNA"/>
</dbReference>
<gene>
    <name evidence="1" type="ORF">N24_1786</name>
</gene>
<dbReference type="RefSeq" id="WP_096456258.1">
    <property type="nucleotide sequence ID" value="NZ_AP017369.1"/>
</dbReference>
<dbReference type="KEGG" id="csur:N24_1786"/>
<reference evidence="1 2" key="1">
    <citation type="submission" date="2016-02" db="EMBL/GenBank/DDBJ databases">
        <title>Corynebacterium glutamicum N24 whole genome sequencing project.</title>
        <authorList>
            <person name="Matsutani M."/>
            <person name="Nangtapong N."/>
            <person name="Yakushi T."/>
            <person name="Matsushita K."/>
        </authorList>
    </citation>
    <scope>NUCLEOTIDE SEQUENCE [LARGE SCALE GENOMIC DNA]</scope>
    <source>
        <strain evidence="1 2">N24</strain>
    </source>
</reference>
<keyword evidence="2" id="KW-1185">Reference proteome</keyword>
<proteinExistence type="predicted"/>
<accession>A0A169RXW5</accession>
<name>A0A169RXW5_9CORY</name>
<sequence length="212" mass="24042">MSQKINFGIGEECSTWTHHSDDQARNGIVNKLPLTQPMIDALTPEVLTDARTRILSRLASSRYQYSAANEYTQPDLLLGRSGQFDNQVITALVKDKDGKQRHCYAKGFDIAYAIVMFTNYEIQLPYADVHNIDPALIREPHWDGEEMPEMLTIDDLVDTEKKSIAGILTVEHYVAYNDEGNIRQDPTLDEDLFSVLYSSLIAAEKMREKIEG</sequence>